<dbReference type="STRING" id="1754190.A0A1Y2AAX5"/>
<evidence type="ECO:0000256" key="3">
    <source>
        <dbReference type="ARBA" id="ARBA00023186"/>
    </source>
</evidence>
<sequence>MENVLKEQMMRERLAEDIMVDKQLVVDLDRKRNQNREALGKLRKDKNLKNESKAWIILDDMFIKLPKDTIEKNIKSDQEKLDKEINSLRDSIRDRAVELGGIENINGKDNRKIEAFKLKGMSSKEVNKYVNDHSRVYRI</sequence>
<dbReference type="PANTHER" id="PTHR21162:SF0">
    <property type="entry name" value="P53 AND DNA DAMAGE-REGULATED PROTEIN 1"/>
    <property type="match status" value="1"/>
</dbReference>
<evidence type="ECO:0000313" key="5">
    <source>
        <dbReference type="Proteomes" id="UP000193920"/>
    </source>
</evidence>
<dbReference type="OrthoDB" id="20282at2759"/>
<dbReference type="AlphaFoldDB" id="A0A1Y2AAX5"/>
<evidence type="ECO:0000256" key="2">
    <source>
        <dbReference type="ARBA" id="ARBA00022490"/>
    </source>
</evidence>
<dbReference type="GO" id="GO:0005737">
    <property type="term" value="C:cytoplasm"/>
    <property type="evidence" value="ECO:0007669"/>
    <property type="project" value="UniProtKB-SubCell"/>
</dbReference>
<dbReference type="CDD" id="cd22860">
    <property type="entry name" value="PDRG1"/>
    <property type="match status" value="1"/>
</dbReference>
<name>A0A1Y2AAX5_9FUNG</name>
<organism evidence="4 5">
    <name type="scientific">Neocallimastix californiae</name>
    <dbReference type="NCBI Taxonomy" id="1754190"/>
    <lineage>
        <taxon>Eukaryota</taxon>
        <taxon>Fungi</taxon>
        <taxon>Fungi incertae sedis</taxon>
        <taxon>Chytridiomycota</taxon>
        <taxon>Chytridiomycota incertae sedis</taxon>
        <taxon>Neocallimastigomycetes</taxon>
        <taxon>Neocallimastigales</taxon>
        <taxon>Neocallimastigaceae</taxon>
        <taxon>Neocallimastix</taxon>
    </lineage>
</organism>
<keyword evidence="5" id="KW-1185">Reference proteome</keyword>
<evidence type="ECO:0000256" key="1">
    <source>
        <dbReference type="ARBA" id="ARBA00004496"/>
    </source>
</evidence>
<protein>
    <submittedName>
        <fullName evidence="4">Uncharacterized protein</fullName>
    </submittedName>
</protein>
<comment type="caution">
    <text evidence="4">The sequence shown here is derived from an EMBL/GenBank/DDBJ whole genome shotgun (WGS) entry which is preliminary data.</text>
</comment>
<keyword evidence="2" id="KW-0963">Cytoplasm</keyword>
<evidence type="ECO:0000313" key="4">
    <source>
        <dbReference type="EMBL" id="ORY19634.1"/>
    </source>
</evidence>
<dbReference type="InterPro" id="IPR030482">
    <property type="entry name" value="PDRG1"/>
</dbReference>
<dbReference type="PANTHER" id="PTHR21162">
    <property type="entry name" value="P53 AND DNA DAMAGE-REGULATED PROTEIN"/>
    <property type="match status" value="1"/>
</dbReference>
<comment type="subcellular location">
    <subcellularLocation>
        <location evidence="1">Cytoplasm</location>
    </subcellularLocation>
</comment>
<accession>A0A1Y2AAX5</accession>
<dbReference type="Proteomes" id="UP000193920">
    <property type="component" value="Unassembled WGS sequence"/>
</dbReference>
<keyword evidence="3" id="KW-0143">Chaperone</keyword>
<dbReference type="EMBL" id="MCOG01000311">
    <property type="protein sequence ID" value="ORY19634.1"/>
    <property type="molecule type" value="Genomic_DNA"/>
</dbReference>
<reference evidence="4 5" key="1">
    <citation type="submission" date="2016-08" db="EMBL/GenBank/DDBJ databases">
        <title>A Parts List for Fungal Cellulosomes Revealed by Comparative Genomics.</title>
        <authorList>
            <consortium name="DOE Joint Genome Institute"/>
            <person name="Haitjema C.H."/>
            <person name="Gilmore S.P."/>
            <person name="Henske J.K."/>
            <person name="Solomon K.V."/>
            <person name="De Groot R."/>
            <person name="Kuo A."/>
            <person name="Mondo S.J."/>
            <person name="Salamov A.A."/>
            <person name="Labutti K."/>
            <person name="Zhao Z."/>
            <person name="Chiniquy J."/>
            <person name="Barry K."/>
            <person name="Brewer H.M."/>
            <person name="Purvine S.O."/>
            <person name="Wright A.T."/>
            <person name="Boxma B."/>
            <person name="Van Alen T."/>
            <person name="Hackstein J.H."/>
            <person name="Baker S.E."/>
            <person name="Grigoriev I.V."/>
            <person name="O'Malley M.A."/>
        </authorList>
    </citation>
    <scope>NUCLEOTIDE SEQUENCE [LARGE SCALE GENOMIC DNA]</scope>
    <source>
        <strain evidence="4 5">G1</strain>
    </source>
</reference>
<proteinExistence type="predicted"/>
<dbReference type="SUPFAM" id="SSF46579">
    <property type="entry name" value="Prefoldin"/>
    <property type="match status" value="1"/>
</dbReference>
<gene>
    <name evidence="4" type="ORF">LY90DRAFT_708135</name>
</gene>